<accession>C9SVG0</accession>
<protein>
    <submittedName>
        <fullName evidence="2">Uncharacterized protein</fullName>
    </submittedName>
</protein>
<feature type="region of interest" description="Disordered" evidence="1">
    <location>
        <begin position="1"/>
        <end position="26"/>
    </location>
</feature>
<organism evidence="3">
    <name type="scientific">Verticillium alfalfae (strain VaMs.102 / ATCC MYA-4576 / FGSC 10136)</name>
    <name type="common">Verticillium wilt of alfalfa</name>
    <name type="synonym">Verticillium albo-atrum</name>
    <dbReference type="NCBI Taxonomy" id="526221"/>
    <lineage>
        <taxon>Eukaryota</taxon>
        <taxon>Fungi</taxon>
        <taxon>Dikarya</taxon>
        <taxon>Ascomycota</taxon>
        <taxon>Pezizomycotina</taxon>
        <taxon>Sordariomycetes</taxon>
        <taxon>Hypocreomycetidae</taxon>
        <taxon>Glomerellales</taxon>
        <taxon>Plectosphaerellaceae</taxon>
        <taxon>Verticillium</taxon>
    </lineage>
</organism>
<proteinExistence type="predicted"/>
<dbReference type="eggNOG" id="ENOG502QVG4">
    <property type="taxonomic scope" value="Eukaryota"/>
</dbReference>
<dbReference type="EMBL" id="DS985226">
    <property type="protein sequence ID" value="EEY22775.1"/>
    <property type="molecule type" value="Genomic_DNA"/>
</dbReference>
<evidence type="ECO:0000313" key="2">
    <source>
        <dbReference type="EMBL" id="EEY22775.1"/>
    </source>
</evidence>
<evidence type="ECO:0000313" key="3">
    <source>
        <dbReference type="Proteomes" id="UP000008698"/>
    </source>
</evidence>
<sequence length="341" mass="38060">MVVPDEKVPSVDPPTSPETRTHAAPLTDAQKEHFRAHGWLRVTECFTQEQADWVNKDLWSRLGMDPNNKSSWQARTHMPAHRSFDAQVFAPKAWSAITELCAARSSRPREPPVARLAHRQSGQPRVRGQARPSPGPRQLARRRRLLRPLPRLARAGPPRDPPLLGHRPRRRRHQASAPTPYPRSPATCTTTPRASRRTWCPAATPTSPRRRASASSPTWRAAARTAASSRRTAPSATSSCIAHAALASRNPLRRLRVITNPPIFLRAPQRFDRDDCAYSLVEQVTLRALGAESLPGWRITAPREFRVPHRLKVQQKRKEEELKRLGGGVEQPGPAIGVPAA</sequence>
<feature type="region of interest" description="Disordered" evidence="1">
    <location>
        <begin position="317"/>
        <end position="341"/>
    </location>
</feature>
<dbReference type="GeneID" id="9534480"/>
<feature type="compositionally biased region" description="Low complexity" evidence="1">
    <location>
        <begin position="201"/>
        <end position="220"/>
    </location>
</feature>
<dbReference type="KEGG" id="val:VDBG_08885"/>
<dbReference type="AlphaFoldDB" id="C9SVG0"/>
<reference evidence="3" key="1">
    <citation type="journal article" date="2011" name="PLoS Pathog.">
        <title>Comparative genomics yields insights into niche adaptation of plant vascular wilt pathogens.</title>
        <authorList>
            <person name="Klosterman S.J."/>
            <person name="Subbarao K.V."/>
            <person name="Kang S."/>
            <person name="Veronese P."/>
            <person name="Gold S.E."/>
            <person name="Thomma B.P.H.J."/>
            <person name="Chen Z."/>
            <person name="Henrissat B."/>
            <person name="Lee Y.-H."/>
            <person name="Park J."/>
            <person name="Garcia-Pedrajas M.D."/>
            <person name="Barbara D.J."/>
            <person name="Anchieta A."/>
            <person name="de Jonge R."/>
            <person name="Santhanam P."/>
            <person name="Maruthachalam K."/>
            <person name="Atallah Z."/>
            <person name="Amyotte S.G."/>
            <person name="Paz Z."/>
            <person name="Inderbitzin P."/>
            <person name="Hayes R.J."/>
            <person name="Heiman D.I."/>
            <person name="Young S."/>
            <person name="Zeng Q."/>
            <person name="Engels R."/>
            <person name="Galagan J."/>
            <person name="Cuomo C.A."/>
            <person name="Dobinson K.F."/>
            <person name="Ma L.-J."/>
        </authorList>
    </citation>
    <scope>NUCLEOTIDE SEQUENCE [LARGE SCALE GENOMIC DNA]</scope>
    <source>
        <strain evidence="3">VaMs.102 / ATCC MYA-4576 / FGSC 10136</strain>
    </source>
</reference>
<dbReference type="HOGENOM" id="CLU_053011_0_0_1"/>
<dbReference type="Proteomes" id="UP000008698">
    <property type="component" value="Unassembled WGS sequence"/>
</dbReference>
<dbReference type="SUPFAM" id="SSF51197">
    <property type="entry name" value="Clavaminate synthase-like"/>
    <property type="match status" value="1"/>
</dbReference>
<dbReference type="RefSeq" id="XP_003001089.1">
    <property type="nucleotide sequence ID" value="XM_003001043.1"/>
</dbReference>
<dbReference type="OMA" id="VNMPGHT"/>
<evidence type="ECO:0000256" key="1">
    <source>
        <dbReference type="SAM" id="MobiDB-lite"/>
    </source>
</evidence>
<name>C9SVG0_VERA1</name>
<feature type="compositionally biased region" description="Low complexity" evidence="1">
    <location>
        <begin position="147"/>
        <end position="156"/>
    </location>
</feature>
<feature type="region of interest" description="Disordered" evidence="1">
    <location>
        <begin position="103"/>
        <end position="220"/>
    </location>
</feature>
<keyword evidence="3" id="KW-1185">Reference proteome</keyword>
<gene>
    <name evidence="2" type="ORF">VDBG_08885</name>
</gene>
<dbReference type="OrthoDB" id="4664297at2759"/>